<keyword evidence="4" id="KW-0808">Transferase</keyword>
<feature type="region of interest" description="Disordered" evidence="9">
    <location>
        <begin position="334"/>
        <end position="371"/>
    </location>
</feature>
<keyword evidence="10" id="KW-1133">Transmembrane helix</keyword>
<keyword evidence="8" id="KW-0902">Two-component regulatory system</keyword>
<evidence type="ECO:0000313" key="13">
    <source>
        <dbReference type="Proteomes" id="UP000182841"/>
    </source>
</evidence>
<dbReference type="GO" id="GO:0046983">
    <property type="term" value="F:protein dimerization activity"/>
    <property type="evidence" value="ECO:0007669"/>
    <property type="project" value="InterPro"/>
</dbReference>
<dbReference type="Pfam" id="PF07730">
    <property type="entry name" value="HisKA_3"/>
    <property type="match status" value="1"/>
</dbReference>
<dbReference type="EC" id="2.7.13.3" evidence="2"/>
<keyword evidence="10" id="KW-0812">Transmembrane</keyword>
<name>A0A1H9TXX4_9ACTN</name>
<gene>
    <name evidence="12" type="ORF">SAMN05421870_107123</name>
</gene>
<evidence type="ECO:0000256" key="5">
    <source>
        <dbReference type="ARBA" id="ARBA00022741"/>
    </source>
</evidence>
<evidence type="ECO:0000256" key="6">
    <source>
        <dbReference type="ARBA" id="ARBA00022777"/>
    </source>
</evidence>
<evidence type="ECO:0000256" key="7">
    <source>
        <dbReference type="ARBA" id="ARBA00022840"/>
    </source>
</evidence>
<evidence type="ECO:0000256" key="10">
    <source>
        <dbReference type="SAM" id="Phobius"/>
    </source>
</evidence>
<dbReference type="GO" id="GO:0016020">
    <property type="term" value="C:membrane"/>
    <property type="evidence" value="ECO:0007669"/>
    <property type="project" value="InterPro"/>
</dbReference>
<dbReference type="Gene3D" id="3.30.565.10">
    <property type="entry name" value="Histidine kinase-like ATPase, C-terminal domain"/>
    <property type="match status" value="1"/>
</dbReference>
<feature type="transmembrane region" description="Helical" evidence="10">
    <location>
        <begin position="112"/>
        <end position="132"/>
    </location>
</feature>
<dbReference type="RefSeq" id="WP_075001061.1">
    <property type="nucleotide sequence ID" value="NZ_FOGO01000007.1"/>
</dbReference>
<feature type="domain" description="Histidine kinase/HSP90-like ATPase" evidence="11">
    <location>
        <begin position="299"/>
        <end position="410"/>
    </location>
</feature>
<evidence type="ECO:0000256" key="2">
    <source>
        <dbReference type="ARBA" id="ARBA00012438"/>
    </source>
</evidence>
<evidence type="ECO:0000313" key="12">
    <source>
        <dbReference type="EMBL" id="SES02240.1"/>
    </source>
</evidence>
<organism evidence="12 13">
    <name type="scientific">Streptomyces qinglanensis</name>
    <dbReference type="NCBI Taxonomy" id="943816"/>
    <lineage>
        <taxon>Bacteria</taxon>
        <taxon>Bacillati</taxon>
        <taxon>Actinomycetota</taxon>
        <taxon>Actinomycetes</taxon>
        <taxon>Kitasatosporales</taxon>
        <taxon>Streptomycetaceae</taxon>
        <taxon>Streptomyces</taxon>
    </lineage>
</organism>
<keyword evidence="10" id="KW-0472">Membrane</keyword>
<dbReference type="InterPro" id="IPR003594">
    <property type="entry name" value="HATPase_dom"/>
</dbReference>
<evidence type="ECO:0000256" key="3">
    <source>
        <dbReference type="ARBA" id="ARBA00022553"/>
    </source>
</evidence>
<dbReference type="Proteomes" id="UP000182841">
    <property type="component" value="Unassembled WGS sequence"/>
</dbReference>
<keyword evidence="3" id="KW-0597">Phosphoprotein</keyword>
<dbReference type="GO" id="GO:0000155">
    <property type="term" value="F:phosphorelay sensor kinase activity"/>
    <property type="evidence" value="ECO:0007669"/>
    <property type="project" value="InterPro"/>
</dbReference>
<evidence type="ECO:0000256" key="4">
    <source>
        <dbReference type="ARBA" id="ARBA00022679"/>
    </source>
</evidence>
<comment type="catalytic activity">
    <reaction evidence="1">
        <text>ATP + protein L-histidine = ADP + protein N-phospho-L-histidine.</text>
        <dbReference type="EC" id="2.7.13.3"/>
    </reaction>
</comment>
<dbReference type="InterPro" id="IPR050482">
    <property type="entry name" value="Sensor_HK_TwoCompSys"/>
</dbReference>
<keyword evidence="5" id="KW-0547">Nucleotide-binding</keyword>
<dbReference type="SUPFAM" id="SSF55874">
    <property type="entry name" value="ATPase domain of HSP90 chaperone/DNA topoisomerase II/histidine kinase"/>
    <property type="match status" value="1"/>
</dbReference>
<dbReference type="PANTHER" id="PTHR24421:SF10">
    <property type="entry name" value="NITRATE_NITRITE SENSOR PROTEIN NARQ"/>
    <property type="match status" value="1"/>
</dbReference>
<dbReference type="SMART" id="SM00387">
    <property type="entry name" value="HATPase_c"/>
    <property type="match status" value="1"/>
</dbReference>
<sequence>MIPAPALRTPLRRVLVAVAAAAVLALLLAEGAATGYAPTAAATVVAGALCVGALAVPVGRFPAAAAGAVAASATLSLVTMRLSHRPEVTPGAAETAALLLLVTRAVRRTRPALAACLVAASSLAAALLPLRLPRVEYDNVIQLGEPVILFALLLAFVLGLYLRLLDTFRTREREADRQTQRLEYARELHDFVAHHVTAIVAQTKAVRYATAQGHPPAADDLDRMMAGIERAGSQAIESMRGMVSVLRAPGEGPAAVRPSGDLAGALRTLTEEFTAAGPATAVLLLAPELRGAGHELPPGPATAAHRVVRESLTNVRKHGAGVRRVTVEVRPSPEGTFTVSVTDDGRGPSHAAARTARPGPADGTGTSAGSGFGLTGLAERVGALGGTFTAGPAGEGAAGWRVTARLPLGSWER</sequence>
<evidence type="ECO:0000259" key="11">
    <source>
        <dbReference type="SMART" id="SM00387"/>
    </source>
</evidence>
<dbReference type="OrthoDB" id="227596at2"/>
<feature type="transmembrane region" description="Helical" evidence="10">
    <location>
        <begin position="147"/>
        <end position="165"/>
    </location>
</feature>
<dbReference type="GO" id="GO:0005524">
    <property type="term" value="F:ATP binding"/>
    <property type="evidence" value="ECO:0007669"/>
    <property type="project" value="UniProtKB-KW"/>
</dbReference>
<proteinExistence type="predicted"/>
<dbReference type="PANTHER" id="PTHR24421">
    <property type="entry name" value="NITRATE/NITRITE SENSOR PROTEIN NARX-RELATED"/>
    <property type="match status" value="1"/>
</dbReference>
<dbReference type="InterPro" id="IPR011712">
    <property type="entry name" value="Sig_transdc_His_kin_sub3_dim/P"/>
</dbReference>
<evidence type="ECO:0000256" key="1">
    <source>
        <dbReference type="ARBA" id="ARBA00000085"/>
    </source>
</evidence>
<accession>A0A1H9TXX4</accession>
<keyword evidence="7" id="KW-0067">ATP-binding</keyword>
<dbReference type="AlphaFoldDB" id="A0A1H9TXX4"/>
<dbReference type="CDD" id="cd16917">
    <property type="entry name" value="HATPase_UhpB-NarQ-NarX-like"/>
    <property type="match status" value="1"/>
</dbReference>
<dbReference type="InterPro" id="IPR036890">
    <property type="entry name" value="HATPase_C_sf"/>
</dbReference>
<protein>
    <recommendedName>
        <fullName evidence="2">histidine kinase</fullName>
        <ecNumber evidence="2">2.7.13.3</ecNumber>
    </recommendedName>
</protein>
<dbReference type="Gene3D" id="1.20.5.1930">
    <property type="match status" value="1"/>
</dbReference>
<evidence type="ECO:0000256" key="9">
    <source>
        <dbReference type="SAM" id="MobiDB-lite"/>
    </source>
</evidence>
<keyword evidence="13" id="KW-1185">Reference proteome</keyword>
<dbReference type="EMBL" id="FOGO01000007">
    <property type="protein sequence ID" value="SES02240.1"/>
    <property type="molecule type" value="Genomic_DNA"/>
</dbReference>
<reference evidence="13" key="1">
    <citation type="submission" date="2016-10" db="EMBL/GenBank/DDBJ databases">
        <authorList>
            <person name="Varghese N."/>
            <person name="Submissions S."/>
        </authorList>
    </citation>
    <scope>NUCLEOTIDE SEQUENCE [LARGE SCALE GENOMIC DNA]</scope>
    <source>
        <strain evidence="13">CGMCC 4.6825</strain>
    </source>
</reference>
<keyword evidence="6 12" id="KW-0418">Kinase</keyword>
<dbReference type="Pfam" id="PF02518">
    <property type="entry name" value="HATPase_c"/>
    <property type="match status" value="1"/>
</dbReference>
<evidence type="ECO:0000256" key="8">
    <source>
        <dbReference type="ARBA" id="ARBA00023012"/>
    </source>
</evidence>